<feature type="transmembrane region" description="Helical" evidence="2">
    <location>
        <begin position="6"/>
        <end position="29"/>
    </location>
</feature>
<sequence>MGHAILYHTVSIMAIPITIPLGSAILLVWNWPIDIETEGESEPRKCSRVGFEGVGSDRPDGLGKVERDEGKHMRGKGSRRGGKKGRGKALRR</sequence>
<feature type="compositionally biased region" description="Basic residues" evidence="1">
    <location>
        <begin position="73"/>
        <end position="92"/>
    </location>
</feature>
<keyword evidence="2" id="KW-1133">Transmembrane helix</keyword>
<feature type="region of interest" description="Disordered" evidence="1">
    <location>
        <begin position="42"/>
        <end position="92"/>
    </location>
</feature>
<accession>A0A6A6DWR5</accession>
<evidence type="ECO:0000256" key="1">
    <source>
        <dbReference type="SAM" id="MobiDB-lite"/>
    </source>
</evidence>
<evidence type="ECO:0000313" key="4">
    <source>
        <dbReference type="Proteomes" id="UP000800200"/>
    </source>
</evidence>
<evidence type="ECO:0000313" key="3">
    <source>
        <dbReference type="EMBL" id="KAF2182420.1"/>
    </source>
</evidence>
<proteinExistence type="predicted"/>
<feature type="compositionally biased region" description="Basic and acidic residues" evidence="1">
    <location>
        <begin position="55"/>
        <end position="72"/>
    </location>
</feature>
<keyword evidence="2" id="KW-0472">Membrane</keyword>
<organism evidence="3 4">
    <name type="scientific">Zopfia rhizophila CBS 207.26</name>
    <dbReference type="NCBI Taxonomy" id="1314779"/>
    <lineage>
        <taxon>Eukaryota</taxon>
        <taxon>Fungi</taxon>
        <taxon>Dikarya</taxon>
        <taxon>Ascomycota</taxon>
        <taxon>Pezizomycotina</taxon>
        <taxon>Dothideomycetes</taxon>
        <taxon>Dothideomycetes incertae sedis</taxon>
        <taxon>Zopfiaceae</taxon>
        <taxon>Zopfia</taxon>
    </lineage>
</organism>
<dbReference type="EMBL" id="ML994648">
    <property type="protein sequence ID" value="KAF2182420.1"/>
    <property type="molecule type" value="Genomic_DNA"/>
</dbReference>
<dbReference type="Proteomes" id="UP000800200">
    <property type="component" value="Unassembled WGS sequence"/>
</dbReference>
<evidence type="ECO:0000256" key="2">
    <source>
        <dbReference type="SAM" id="Phobius"/>
    </source>
</evidence>
<reference evidence="3" key="1">
    <citation type="journal article" date="2020" name="Stud. Mycol.">
        <title>101 Dothideomycetes genomes: a test case for predicting lifestyles and emergence of pathogens.</title>
        <authorList>
            <person name="Haridas S."/>
            <person name="Albert R."/>
            <person name="Binder M."/>
            <person name="Bloem J."/>
            <person name="Labutti K."/>
            <person name="Salamov A."/>
            <person name="Andreopoulos B."/>
            <person name="Baker S."/>
            <person name="Barry K."/>
            <person name="Bills G."/>
            <person name="Bluhm B."/>
            <person name="Cannon C."/>
            <person name="Castanera R."/>
            <person name="Culley D."/>
            <person name="Daum C."/>
            <person name="Ezra D."/>
            <person name="Gonzalez J."/>
            <person name="Henrissat B."/>
            <person name="Kuo A."/>
            <person name="Liang C."/>
            <person name="Lipzen A."/>
            <person name="Lutzoni F."/>
            <person name="Magnuson J."/>
            <person name="Mondo S."/>
            <person name="Nolan M."/>
            <person name="Ohm R."/>
            <person name="Pangilinan J."/>
            <person name="Park H.-J."/>
            <person name="Ramirez L."/>
            <person name="Alfaro M."/>
            <person name="Sun H."/>
            <person name="Tritt A."/>
            <person name="Yoshinaga Y."/>
            <person name="Zwiers L.-H."/>
            <person name="Turgeon B."/>
            <person name="Goodwin S."/>
            <person name="Spatafora J."/>
            <person name="Crous P."/>
            <person name="Grigoriev I."/>
        </authorList>
    </citation>
    <scope>NUCLEOTIDE SEQUENCE</scope>
    <source>
        <strain evidence="3">CBS 207.26</strain>
    </source>
</reference>
<gene>
    <name evidence="3" type="ORF">K469DRAFT_712004</name>
</gene>
<dbReference type="AlphaFoldDB" id="A0A6A6DWR5"/>
<keyword evidence="4" id="KW-1185">Reference proteome</keyword>
<name>A0A6A6DWR5_9PEZI</name>
<protein>
    <submittedName>
        <fullName evidence="3">Uncharacterized protein</fullName>
    </submittedName>
</protein>
<keyword evidence="2" id="KW-0812">Transmembrane</keyword>